<proteinExistence type="predicted"/>
<reference evidence="1" key="1">
    <citation type="submission" date="2022-10" db="EMBL/GenBank/DDBJ databases">
        <title>Culturing micro-colonial fungi from biological soil crusts in the Mojave desert and describing Neophaeococcomyces mojavensis, and introducing the new genera and species Taxawa tesnikishii.</title>
        <authorList>
            <person name="Kurbessoian T."/>
            <person name="Stajich J.E."/>
        </authorList>
    </citation>
    <scope>NUCLEOTIDE SEQUENCE</scope>
    <source>
        <strain evidence="1">JES_112</strain>
    </source>
</reference>
<gene>
    <name evidence="1" type="ORF">H2198_005251</name>
</gene>
<organism evidence="1 2">
    <name type="scientific">Neophaeococcomyces mojaviensis</name>
    <dbReference type="NCBI Taxonomy" id="3383035"/>
    <lineage>
        <taxon>Eukaryota</taxon>
        <taxon>Fungi</taxon>
        <taxon>Dikarya</taxon>
        <taxon>Ascomycota</taxon>
        <taxon>Pezizomycotina</taxon>
        <taxon>Eurotiomycetes</taxon>
        <taxon>Chaetothyriomycetidae</taxon>
        <taxon>Chaetothyriales</taxon>
        <taxon>Chaetothyriales incertae sedis</taxon>
        <taxon>Neophaeococcomyces</taxon>
    </lineage>
</organism>
<evidence type="ECO:0000313" key="2">
    <source>
        <dbReference type="Proteomes" id="UP001172386"/>
    </source>
</evidence>
<dbReference type="EMBL" id="JAPDRQ010000085">
    <property type="protein sequence ID" value="KAJ9655998.1"/>
    <property type="molecule type" value="Genomic_DNA"/>
</dbReference>
<name>A0ACC3A665_9EURO</name>
<accession>A0ACC3A665</accession>
<protein>
    <submittedName>
        <fullName evidence="1">Uncharacterized protein</fullName>
    </submittedName>
</protein>
<evidence type="ECO:0000313" key="1">
    <source>
        <dbReference type="EMBL" id="KAJ9655998.1"/>
    </source>
</evidence>
<keyword evidence="2" id="KW-1185">Reference proteome</keyword>
<dbReference type="Proteomes" id="UP001172386">
    <property type="component" value="Unassembled WGS sequence"/>
</dbReference>
<sequence length="1899" mass="210977">MATVLYDFDDAFAKLTQFLEKNLATENSLRLPEEIINPFESTVAPISADSLHGFVHLFEGEKRKDLFLRLDGPSTYLVISTVLQFPPCPKLTRTVFFFMVCSKYIMLTFKLRLGQEVLRIYKDDKLAIDTLKSHLRVADLGKEVKRRQKQIFSQILARAKGLLFDDSKHIKVRRLAARLIFILCENNTVGWQNLMKYRESGSFGFLFRHLNDYALRIIVADIIRHLMSQNIDMHDLWGRTDEHTIHFPQSLRIDANVVKKTLDAMSGMDLNRAFTESASQIYHIAEFEVLPQGLHSACSDTLLTVDDELTIYMPGGNGIAFVTYEVPITNVLYLKSTVGKDNLSSIRIVAKQDKGYLLLNGQEMVMKDIRLRFVSHSCRGDFVNAFNRAQSRFVRNSQSAPLQHQESQPTAEKVSVKIVDLPSVDEEDERQMQKDDTAAGLPKVSVKTLQEQQPSSDSYVQQTYPPSGIFAKDDRLKKKADTRFTKALRASRSQSSVDQAQVCVAILENEVEDDSFSHSSPLKCFGKRKRGQDSGRDAGPMDTQSNLRSGNLTLSLPLQHTNDPDFAAFQGVIPRANIAAEHNNIQSVSNDRLTKKYVEPAGKNGLKSDASNSARKRVTIGPRQPKSEPEMARRTIKNRLAEAADSHTSFEHDEENLSPSAKRTKLPDTKTGKSKLPKVSRETLSKTTTSLTHQPALKRSSRQTQKLDGGKHRKQPAEAARPESGQNEQSENDWQKVYRAKDDNRSSSTETPSVTAKQMSGRALRDKTNVAQTKPEVIQKASQLANTKEITTKKSNTASRSTKITAAPVRPKRSTNQNYADYFEPPELDSEQQDTLVIQKKAIRISDTERQASTAVQLIYPRNEKLKPRAAQSTMADFGEINVLSGSEPEHVVNPAADKHADDDTVSRNWIKVPSSDPVNISKQGTEQPCRAISGKQVEVSSTDEIASGDEDIAEDSYPIEAHNQAQPDDFDKSFGSKLKDFAMITPVLPCSEVRSLKPSFGNSTQFIHNINAARSSASKIKVAINPLPPRLGLSRKRASVSTSDADVMIAPQSQNKPTPEEVTATVNVEALPGKIFQAEDESGLERSGPALADKQFEVSENHEKHGDRPVAAANVVIAAEDNIGHANVEVVLADDADLLENGCDTTQGGETEASCRQLERSENQSSSLTTSSNAERPVDKDVRKSPQTCRQSEHTPEDVLTDTISLPISDIPIDVQLGETPSAASRSAVVERSKTRDTLMQPRRSKHQPRQTNLPDSSLRMREDRMRDEIKALPSLASRSGEAVLNNHKSSIIHFGTTGPENQGTPMVPRRLFPVRQRQSETASTLLEKVHFVSQSATTHAHEFNDDDHINEQDDTGIMADEWTGQIAPSGAGVAASSEGARESGTFVPTIVVEGNPKHTLPIPSRTDSKEINVITQPVNNHIDIYRAQESLEGAKGDTTSTSPFTEHISEQKSEFLASDTHLKATPELSTLRVTRRGPKAALEELTERYVGSEQAATSKERIKGLANKDMEQVPLQGPQQFDDISLYNQQQYLNAKEKIAASKIALTDHHSKPGAVFHSPKFSDAQKPLEKKRLSYFIYEKDRTKQRCFDDQPVQLPPVNTINDKAKSNIAVSTTGYPPSPSMAAKLQDAQLYQQRQTPTDPNLNRYNRVSQPASAQEETVATNKRPETIVRRLVPASTSKIPTPVAEYPASDTPQSYLAGLYATTPYLPQVDHVPLALGQYAIPQPISDNGDTTLIGPDYSVGNVARHPLLLLSDEQPSNPQTDTPFVRKDCDQSNLASDRTVENSHRNLGQTVISALHDLISRIVDEERILKALVAQFQSGGDEHLHGIRRSAYNLINYDSGKLTTILEQIQQKLKTCKEIVSELPKHQRDDFIERRSMQRQEESLLTMLNDVQC</sequence>
<comment type="caution">
    <text evidence="1">The sequence shown here is derived from an EMBL/GenBank/DDBJ whole genome shotgun (WGS) entry which is preliminary data.</text>
</comment>